<dbReference type="Gene3D" id="3.30.720.110">
    <property type="match status" value="1"/>
</dbReference>
<evidence type="ECO:0000259" key="1">
    <source>
        <dbReference type="PROSITE" id="PS51819"/>
    </source>
</evidence>
<accession>A0A1I0GNG5</accession>
<dbReference type="Proteomes" id="UP000198507">
    <property type="component" value="Unassembled WGS sequence"/>
</dbReference>
<dbReference type="Gene3D" id="3.30.720.120">
    <property type="match status" value="1"/>
</dbReference>
<keyword evidence="3" id="KW-1185">Reference proteome</keyword>
<dbReference type="InterPro" id="IPR004360">
    <property type="entry name" value="Glyas_Fos-R_dOase_dom"/>
</dbReference>
<evidence type="ECO:0000313" key="2">
    <source>
        <dbReference type="EMBL" id="SET72574.1"/>
    </source>
</evidence>
<dbReference type="PANTHER" id="PTHR34109:SF1">
    <property type="entry name" value="VOC DOMAIN-CONTAINING PROTEIN"/>
    <property type="match status" value="1"/>
</dbReference>
<dbReference type="InterPro" id="IPR029068">
    <property type="entry name" value="Glyas_Bleomycin-R_OHBP_Dase"/>
</dbReference>
<dbReference type="Pfam" id="PF00903">
    <property type="entry name" value="Glyoxalase"/>
    <property type="match status" value="1"/>
</dbReference>
<dbReference type="PROSITE" id="PS51819">
    <property type="entry name" value="VOC"/>
    <property type="match status" value="1"/>
</dbReference>
<organism evidence="2 3">
    <name type="scientific">Geodermatophilus poikilotrophus</name>
    <dbReference type="NCBI Taxonomy" id="1333667"/>
    <lineage>
        <taxon>Bacteria</taxon>
        <taxon>Bacillati</taxon>
        <taxon>Actinomycetota</taxon>
        <taxon>Actinomycetes</taxon>
        <taxon>Geodermatophilales</taxon>
        <taxon>Geodermatophilaceae</taxon>
        <taxon>Geodermatophilus</taxon>
    </lineage>
</organism>
<dbReference type="SUPFAM" id="SSF54593">
    <property type="entry name" value="Glyoxalase/Bleomycin resistance protein/Dihydroxybiphenyl dioxygenase"/>
    <property type="match status" value="1"/>
</dbReference>
<proteinExistence type="predicted"/>
<feature type="domain" description="VOC" evidence="1">
    <location>
        <begin position="22"/>
        <end position="144"/>
    </location>
</feature>
<protein>
    <submittedName>
        <fullName evidence="2">Uncharacterized conserved protein PhnB, glyoxalase superfamily</fullName>
    </submittedName>
</protein>
<sequence>MSGSTSTRTTWARTASSLRGVTAQLFAYVSYRDARAALDWLTALGFSEVRRQEGSDGVVTHAEVRWGDAVLMVSGDTADHQVPPLVGESTGRGLYLRVEDVDGAFERAVAAGGRPVVAPENTIWHSRRARVLDPGGQEWSFGTYEPGVAW</sequence>
<evidence type="ECO:0000313" key="3">
    <source>
        <dbReference type="Proteomes" id="UP000198507"/>
    </source>
</evidence>
<dbReference type="PANTHER" id="PTHR34109">
    <property type="entry name" value="BNAUNNG04460D PROTEIN-RELATED"/>
    <property type="match status" value="1"/>
</dbReference>
<dbReference type="EMBL" id="FOIE01000007">
    <property type="protein sequence ID" value="SET72574.1"/>
    <property type="molecule type" value="Genomic_DNA"/>
</dbReference>
<reference evidence="3" key="1">
    <citation type="submission" date="2016-10" db="EMBL/GenBank/DDBJ databases">
        <authorList>
            <person name="Varghese N."/>
            <person name="Submissions S."/>
        </authorList>
    </citation>
    <scope>NUCLEOTIDE SEQUENCE [LARGE SCALE GENOMIC DNA]</scope>
    <source>
        <strain evidence="3">DSM 44209</strain>
    </source>
</reference>
<dbReference type="InterPro" id="IPR037523">
    <property type="entry name" value="VOC_core"/>
</dbReference>
<dbReference type="AlphaFoldDB" id="A0A1I0GNG5"/>
<name>A0A1I0GNG5_9ACTN</name>
<gene>
    <name evidence="2" type="ORF">SAMN04488546_3418</name>
</gene>